<dbReference type="RefSeq" id="XP_005174913.1">
    <property type="nucleotide sequence ID" value="XM_005174856.3"/>
</dbReference>
<organism evidence="2">
    <name type="scientific">Musca domestica</name>
    <name type="common">House fly</name>
    <dbReference type="NCBI Taxonomy" id="7370"/>
    <lineage>
        <taxon>Eukaryota</taxon>
        <taxon>Metazoa</taxon>
        <taxon>Ecdysozoa</taxon>
        <taxon>Arthropoda</taxon>
        <taxon>Hexapoda</taxon>
        <taxon>Insecta</taxon>
        <taxon>Pterygota</taxon>
        <taxon>Neoptera</taxon>
        <taxon>Endopterygota</taxon>
        <taxon>Diptera</taxon>
        <taxon>Brachycera</taxon>
        <taxon>Muscomorpha</taxon>
        <taxon>Muscoidea</taxon>
        <taxon>Muscidae</taxon>
        <taxon>Musca</taxon>
    </lineage>
</organism>
<dbReference type="CDD" id="cd01889">
    <property type="entry name" value="SelB_euk"/>
    <property type="match status" value="1"/>
</dbReference>
<keyword evidence="3" id="KW-1185">Reference proteome</keyword>
<dbReference type="EnsemblMetazoa" id="MDOA015402-RA">
    <property type="protein sequence ID" value="MDOA015402-PA"/>
    <property type="gene ID" value="MDOA015402"/>
</dbReference>
<dbReference type="PANTHER" id="PTHR43721:SF11">
    <property type="entry name" value="SELENOCYSTEINE-SPECIFIC ELONGATION FACTOR"/>
    <property type="match status" value="1"/>
</dbReference>
<evidence type="ECO:0000313" key="2">
    <source>
        <dbReference type="EnsemblMetazoa" id="MDOA015402-PA"/>
    </source>
</evidence>
<dbReference type="InterPro" id="IPR050055">
    <property type="entry name" value="EF-Tu_GTPase"/>
</dbReference>
<dbReference type="InterPro" id="IPR009000">
    <property type="entry name" value="Transl_B-barrel_sf"/>
</dbReference>
<dbReference type="CDD" id="cd04094">
    <property type="entry name" value="eSelB_III"/>
    <property type="match status" value="1"/>
</dbReference>
<keyword evidence="4" id="KW-0251">Elongation factor</keyword>
<dbReference type="GO" id="GO:0005525">
    <property type="term" value="F:GTP binding"/>
    <property type="evidence" value="ECO:0007669"/>
    <property type="project" value="InterPro"/>
</dbReference>
<dbReference type="STRING" id="7370.A0A1I8NI83"/>
<dbReference type="PANTHER" id="PTHR43721">
    <property type="entry name" value="ELONGATION FACTOR TU-RELATED"/>
    <property type="match status" value="1"/>
</dbReference>
<dbReference type="VEuPathDB" id="VectorBase:MDOMA2_009635"/>
<dbReference type="FunFam" id="2.40.30.10:FF:000052">
    <property type="entry name" value="Selenocysteine-specific elongation factor EF-Sec"/>
    <property type="match status" value="1"/>
</dbReference>
<dbReference type="PRINTS" id="PR00315">
    <property type="entry name" value="ELONGATNFCT"/>
</dbReference>
<dbReference type="GO" id="GO:0001514">
    <property type="term" value="P:selenocysteine incorporation"/>
    <property type="evidence" value="ECO:0007669"/>
    <property type="project" value="TreeGrafter"/>
</dbReference>
<dbReference type="SUPFAM" id="SSF52540">
    <property type="entry name" value="P-loop containing nucleoside triphosphate hydrolases"/>
    <property type="match status" value="1"/>
</dbReference>
<dbReference type="SUPFAM" id="SSF50447">
    <property type="entry name" value="Translation proteins"/>
    <property type="match status" value="1"/>
</dbReference>
<dbReference type="GO" id="GO:0003746">
    <property type="term" value="F:translation elongation factor activity"/>
    <property type="evidence" value="ECO:0007669"/>
    <property type="project" value="UniProtKB-KW"/>
</dbReference>
<dbReference type="InterPro" id="IPR049393">
    <property type="entry name" value="eEFSec_III"/>
</dbReference>
<dbReference type="VEuPathDB" id="VectorBase:MDOA015402"/>
<keyword evidence="4" id="KW-0648">Protein biosynthesis</keyword>
<feature type="domain" description="Tr-type G" evidence="1">
    <location>
        <begin position="3"/>
        <end position="195"/>
    </location>
</feature>
<gene>
    <name evidence="2" type="primary">101897381</name>
    <name evidence="4" type="synonym">LOC101897381</name>
</gene>
<dbReference type="CDD" id="cd03696">
    <property type="entry name" value="SelB_II"/>
    <property type="match status" value="1"/>
</dbReference>
<dbReference type="Pfam" id="PF21131">
    <property type="entry name" value="eEFSec_4th"/>
    <property type="match status" value="1"/>
</dbReference>
<dbReference type="InterPro" id="IPR005225">
    <property type="entry name" value="Small_GTP-bd"/>
</dbReference>
<reference evidence="2" key="1">
    <citation type="submission" date="2020-05" db="UniProtKB">
        <authorList>
            <consortium name="EnsemblMetazoa"/>
        </authorList>
    </citation>
    <scope>IDENTIFICATION</scope>
    <source>
        <strain evidence="2">Aabys</strain>
    </source>
</reference>
<dbReference type="InterPro" id="IPR004161">
    <property type="entry name" value="EFTu-like_2"/>
</dbReference>
<dbReference type="GO" id="GO:0003924">
    <property type="term" value="F:GTPase activity"/>
    <property type="evidence" value="ECO:0007669"/>
    <property type="project" value="InterPro"/>
</dbReference>
<dbReference type="Proteomes" id="UP001652621">
    <property type="component" value="Unplaced"/>
</dbReference>
<name>A0A1I8NI83_MUSDO</name>
<dbReference type="Pfam" id="PF00009">
    <property type="entry name" value="GTP_EFTU"/>
    <property type="match status" value="1"/>
</dbReference>
<dbReference type="NCBIfam" id="TIGR00231">
    <property type="entry name" value="small_GTP"/>
    <property type="match status" value="1"/>
</dbReference>
<dbReference type="Pfam" id="PF03144">
    <property type="entry name" value="GTP_EFTU_D2"/>
    <property type="match status" value="1"/>
</dbReference>
<dbReference type="eggNOG" id="KOG0461">
    <property type="taxonomic scope" value="Eukaryota"/>
</dbReference>
<dbReference type="InterPro" id="IPR027417">
    <property type="entry name" value="P-loop_NTPase"/>
</dbReference>
<dbReference type="OrthoDB" id="2067at2759"/>
<dbReference type="Gene3D" id="3.40.50.300">
    <property type="entry name" value="P-loop containing nucleotide triphosphate hydrolases"/>
    <property type="match status" value="1"/>
</dbReference>
<reference evidence="4" key="2">
    <citation type="submission" date="2025-04" db="UniProtKB">
        <authorList>
            <consortium name="RefSeq"/>
        </authorList>
    </citation>
    <scope>IDENTIFICATION</scope>
    <source>
        <strain evidence="4">Aabys</strain>
    </source>
</reference>
<dbReference type="PROSITE" id="PS51722">
    <property type="entry name" value="G_TR_2"/>
    <property type="match status" value="1"/>
</dbReference>
<dbReference type="Gene3D" id="2.40.30.10">
    <property type="entry name" value="Translation factors"/>
    <property type="match status" value="2"/>
</dbReference>
<evidence type="ECO:0000313" key="4">
    <source>
        <dbReference type="RefSeq" id="XP_005174913.1"/>
    </source>
</evidence>
<proteinExistence type="predicted"/>
<dbReference type="KEGG" id="mde:101897381"/>
<evidence type="ECO:0000259" key="1">
    <source>
        <dbReference type="PROSITE" id="PS51722"/>
    </source>
</evidence>
<dbReference type="InterPro" id="IPR049394">
    <property type="entry name" value="eEFSec_C"/>
</dbReference>
<dbReference type="InterPro" id="IPR000795">
    <property type="entry name" value="T_Tr_GTP-bd_dom"/>
</dbReference>
<evidence type="ECO:0000313" key="3">
    <source>
        <dbReference type="Proteomes" id="UP001652621"/>
    </source>
</evidence>
<accession>A0A1I8NI83</accession>
<protein>
    <submittedName>
        <fullName evidence="4">Selenocysteine-specific elongation factor</fullName>
    </submittedName>
</protein>
<dbReference type="AlphaFoldDB" id="A0A1I8NI83"/>
<dbReference type="Pfam" id="PF21208">
    <property type="entry name" value="euk_SelB_III"/>
    <property type="match status" value="1"/>
</dbReference>
<sequence>MTIKNFNIGLLGHVDSGKTSLAKVLSEISSTAAFDKSNQSQERGITLDLGFSALIIDAPQRIKEENSNIEKLQLTFVDCPGHASLIRTIIGGAQIIDMMILVIDAQKGIQTQTAECIVIGELLKRKLIVVVNKIDTLEAGGKRESSLKKLDTKLRKALSATVFGDSFPIFHVSALSGEGISEFLQGITSNVFLPQRQRDLPFLMYVDHCFSIKGQGTICTGTVIQGCVSVNDSIDIPKIKEQRKIKSIQMFRRPVQTAEMGDRIGICVTQFSAKAMERGIVCQTGYMQLIYAALIQFHRIQFYKFAIKSKTKLHISVGHETVMANITLFKSMQKSTTTFDASLEYEYIDELDADGIKENDDLIFCLLEFETPIYATKDSLLIASKLDLDIHSNCCRLAFWGNIEWYTNSTDYLKVQLPSWKIYKSKEKRGNVQRLVNDHEIIVQNLFKKESNRQIYIGKKIQLSTGERGQIESTFGQTSKVKITFAESLKEDTVRMLKEGKFNDVTVVLRYKKYVYNKSLGIIQ</sequence>